<accession>A0A067DLX7</accession>
<organism evidence="3 4">
    <name type="scientific">Citrus sinensis</name>
    <name type="common">Sweet orange</name>
    <name type="synonym">Citrus aurantium var. sinensis</name>
    <dbReference type="NCBI Taxonomy" id="2711"/>
    <lineage>
        <taxon>Eukaryota</taxon>
        <taxon>Viridiplantae</taxon>
        <taxon>Streptophyta</taxon>
        <taxon>Embryophyta</taxon>
        <taxon>Tracheophyta</taxon>
        <taxon>Spermatophyta</taxon>
        <taxon>Magnoliopsida</taxon>
        <taxon>eudicotyledons</taxon>
        <taxon>Gunneridae</taxon>
        <taxon>Pentapetalae</taxon>
        <taxon>rosids</taxon>
        <taxon>malvids</taxon>
        <taxon>Sapindales</taxon>
        <taxon>Rutaceae</taxon>
        <taxon>Aurantioideae</taxon>
        <taxon>Citrus</taxon>
    </lineage>
</organism>
<dbReference type="EMBL" id="KK786444">
    <property type="protein sequence ID" value="KDO39596.1"/>
    <property type="molecule type" value="Genomic_DNA"/>
</dbReference>
<dbReference type="SUPFAM" id="SSF53850">
    <property type="entry name" value="Periplasmic binding protein-like II"/>
    <property type="match status" value="1"/>
</dbReference>
<name>A0A067DLX7_CITSI</name>
<dbReference type="AlphaFoldDB" id="A0A067DLX7"/>
<dbReference type="STRING" id="2711.A0A067DLX7"/>
<keyword evidence="1" id="KW-0732">Signal</keyword>
<evidence type="ECO:0000313" key="4">
    <source>
        <dbReference type="Proteomes" id="UP000027120"/>
    </source>
</evidence>
<dbReference type="Proteomes" id="UP000027120">
    <property type="component" value="Unassembled WGS sequence"/>
</dbReference>
<evidence type="ECO:0000313" key="3">
    <source>
        <dbReference type="EMBL" id="KDO39596.1"/>
    </source>
</evidence>
<reference evidence="3 4" key="1">
    <citation type="submission" date="2014-04" db="EMBL/GenBank/DDBJ databases">
        <authorList>
            <consortium name="International Citrus Genome Consortium"/>
            <person name="Gmitter F."/>
            <person name="Chen C."/>
            <person name="Farmerie W."/>
            <person name="Harkins T."/>
            <person name="Desany B."/>
            <person name="Mohiuddin M."/>
            <person name="Kodira C."/>
            <person name="Borodovsky M."/>
            <person name="Lomsadze A."/>
            <person name="Burns P."/>
            <person name="Jenkins J."/>
            <person name="Prochnik S."/>
            <person name="Shu S."/>
            <person name="Chapman J."/>
            <person name="Pitluck S."/>
            <person name="Schmutz J."/>
            <person name="Rokhsar D."/>
        </authorList>
    </citation>
    <scope>NUCLEOTIDE SEQUENCE</scope>
</reference>
<proteinExistence type="predicted"/>
<sequence>MHHNMINENGFKDWKDLWQPKLAGRISMVNSPREVIGTVLKYMGVSYNSNDIGRIAVQQNLALLGNQYLPDLNRSDSPSRLSYPTPHLRVSDKQCSIKAIRLSRSRIDQRLTMTDNLSVSITSSLFNSLLLPPTLSRIRSPYMLSWSHKAPSHSSCQPTRPIALSRHRTKRG</sequence>
<dbReference type="PANTHER" id="PTHR30222">
    <property type="entry name" value="SPERMIDINE/PUTRESCINE-BINDING PERIPLASMIC PROTEIN"/>
    <property type="match status" value="1"/>
</dbReference>
<keyword evidence="4" id="KW-1185">Reference proteome</keyword>
<dbReference type="PaxDb" id="2711-XP_006495389.1"/>
<dbReference type="Gene3D" id="3.40.190.10">
    <property type="entry name" value="Periplasmic binding protein-like II"/>
    <property type="match status" value="1"/>
</dbReference>
<dbReference type="PANTHER" id="PTHR30222:SF17">
    <property type="entry name" value="SPERMIDINE_PUTRESCINE-BINDING PERIPLASMIC PROTEIN"/>
    <property type="match status" value="1"/>
</dbReference>
<protein>
    <submittedName>
        <fullName evidence="3">Uncharacterized protein</fullName>
    </submittedName>
</protein>
<evidence type="ECO:0000256" key="1">
    <source>
        <dbReference type="ARBA" id="ARBA00022729"/>
    </source>
</evidence>
<gene>
    <name evidence="3" type="ORF">CISIN_1g044009mg</name>
</gene>
<dbReference type="GO" id="GO:0015846">
    <property type="term" value="P:polyamine transport"/>
    <property type="evidence" value="ECO:0000318"/>
    <property type="project" value="GO_Central"/>
</dbReference>
<evidence type="ECO:0000256" key="2">
    <source>
        <dbReference type="SAM" id="MobiDB-lite"/>
    </source>
</evidence>
<feature type="region of interest" description="Disordered" evidence="2">
    <location>
        <begin position="149"/>
        <end position="172"/>
    </location>
</feature>